<dbReference type="EMBL" id="CP046730">
    <property type="protein sequence ID" value="QUP55636.1"/>
    <property type="molecule type" value="Genomic_DNA"/>
</dbReference>
<dbReference type="SUPFAM" id="SSF58104">
    <property type="entry name" value="Methyl-accepting chemotaxis protein (MCP) signaling domain"/>
    <property type="match status" value="1"/>
</dbReference>
<evidence type="ECO:0000256" key="2">
    <source>
        <dbReference type="ARBA" id="ARBA00029447"/>
    </source>
</evidence>
<comment type="similarity">
    <text evidence="2">Belongs to the methyl-accepting chemotaxis (MCP) protein family.</text>
</comment>
<keyword evidence="7" id="KW-0614">Plasmid</keyword>
<name>A0ABX7ZJR3_9RALS</name>
<keyword evidence="8" id="KW-1185">Reference proteome</keyword>
<evidence type="ECO:0000259" key="6">
    <source>
        <dbReference type="PROSITE" id="PS50885"/>
    </source>
</evidence>
<evidence type="ECO:0000313" key="8">
    <source>
        <dbReference type="Proteomes" id="UP000677898"/>
    </source>
</evidence>
<evidence type="ECO:0000313" key="7">
    <source>
        <dbReference type="EMBL" id="QUP55636.1"/>
    </source>
</evidence>
<keyword evidence="4" id="KW-1133">Transmembrane helix</keyword>
<accession>A0ABX7ZJR3</accession>
<dbReference type="CDD" id="cd19411">
    <property type="entry name" value="MCP2201-like_sensor"/>
    <property type="match status" value="1"/>
</dbReference>
<dbReference type="Pfam" id="PF00672">
    <property type="entry name" value="HAMP"/>
    <property type="match status" value="1"/>
</dbReference>
<dbReference type="PROSITE" id="PS50111">
    <property type="entry name" value="CHEMOTAXIS_TRANSDUC_2"/>
    <property type="match status" value="1"/>
</dbReference>
<dbReference type="InterPro" id="IPR024478">
    <property type="entry name" value="HlyB_4HB_MCP"/>
</dbReference>
<dbReference type="PANTHER" id="PTHR43531:SF14">
    <property type="entry name" value="METHYL-ACCEPTING CHEMOTAXIS PROTEIN I-RELATED"/>
    <property type="match status" value="1"/>
</dbReference>
<sequence length="543" mass="57808">MRISDMRIGVRLGAAFALVVALLIGIAAVGIQRLDDNNTKMGRIVSERYSLIAVSNQIKNNGYKANGILSNLLLVTAPEQKTKYMSDYAAIRQANAQAYGRLEKLLTTDQGKALFKEQFDARSAYGASVRKFFALVDADNAQEARALYQGDMSRLQDRYYVLVDKMVDHQAGEMEHDVSEAAAQGANAKIQMIVLAVLATLLAIATGAFITRTITRPINHAMHLAEAVAQGNLTHRLEVGTQDEIGRLLAALKHMIENLHGIVSQVRGGTDTITRASSEVASGNIDLSGRTEQQASSLEETAAAMEQLTSTVKQNADNAQEASRLASNASMVATKGGDAVDEAIQTMSTINTSSRKIVDIIGVIDGIAFQTNILALNAAVEAARAGEQGRGFAVVAGEVRSLAQRSAAAAKEIKALIEDSVNHVSTGSAKVEEAGQIIRDVVAGIQNVTNIVSEISASSREQSDGIEQINEAITQMDKATQENASLVEESATAAQALQDQANQLADMVSTFKLHADLPDRGRAAQGEAGSVAHAVWRQAQTLS</sequence>
<keyword evidence="4" id="KW-0472">Membrane</keyword>
<geneLocation type="plasmid" evidence="7 8">
    <name>pLLRS-1</name>
</geneLocation>
<protein>
    <submittedName>
        <fullName evidence="7">HAMP domain-containing protein</fullName>
    </submittedName>
</protein>
<dbReference type="RefSeq" id="WP_211905650.1">
    <property type="nucleotide sequence ID" value="NZ_CP046730.1"/>
</dbReference>
<proteinExistence type="inferred from homology"/>
<dbReference type="InterPro" id="IPR004090">
    <property type="entry name" value="Chemotax_Me-accpt_rcpt"/>
</dbReference>
<dbReference type="CDD" id="cd11386">
    <property type="entry name" value="MCP_signal"/>
    <property type="match status" value="1"/>
</dbReference>
<dbReference type="CDD" id="cd06225">
    <property type="entry name" value="HAMP"/>
    <property type="match status" value="1"/>
</dbReference>
<dbReference type="Pfam" id="PF00015">
    <property type="entry name" value="MCPsignal"/>
    <property type="match status" value="1"/>
</dbReference>
<dbReference type="PROSITE" id="PS50885">
    <property type="entry name" value="HAMP"/>
    <property type="match status" value="1"/>
</dbReference>
<keyword evidence="4" id="KW-0812">Transmembrane</keyword>
<evidence type="ECO:0000256" key="3">
    <source>
        <dbReference type="PROSITE-ProRule" id="PRU00284"/>
    </source>
</evidence>
<dbReference type="InterPro" id="IPR004089">
    <property type="entry name" value="MCPsignal_dom"/>
</dbReference>
<dbReference type="InterPro" id="IPR051310">
    <property type="entry name" value="MCP_chemotaxis"/>
</dbReference>
<keyword evidence="1" id="KW-0488">Methylation</keyword>
<feature type="domain" description="Methyl-accepting transducer" evidence="5">
    <location>
        <begin position="269"/>
        <end position="498"/>
    </location>
</feature>
<gene>
    <name evidence="7" type="ORF">GO998_17850</name>
</gene>
<organism evidence="7 8">
    <name type="scientific">Ralstonia syzygii</name>
    <dbReference type="NCBI Taxonomy" id="28097"/>
    <lineage>
        <taxon>Bacteria</taxon>
        <taxon>Pseudomonadati</taxon>
        <taxon>Pseudomonadota</taxon>
        <taxon>Betaproteobacteria</taxon>
        <taxon>Burkholderiales</taxon>
        <taxon>Burkholderiaceae</taxon>
        <taxon>Ralstonia</taxon>
        <taxon>Ralstonia solanacearum species complex</taxon>
    </lineage>
</organism>
<dbReference type="Gene3D" id="1.10.287.950">
    <property type="entry name" value="Methyl-accepting chemotaxis protein"/>
    <property type="match status" value="1"/>
</dbReference>
<keyword evidence="3" id="KW-0807">Transducer</keyword>
<dbReference type="SMART" id="SM00283">
    <property type="entry name" value="MA"/>
    <property type="match status" value="1"/>
</dbReference>
<dbReference type="SMART" id="SM00304">
    <property type="entry name" value="HAMP"/>
    <property type="match status" value="1"/>
</dbReference>
<dbReference type="Pfam" id="PF12729">
    <property type="entry name" value="4HB_MCP_1"/>
    <property type="match status" value="1"/>
</dbReference>
<feature type="transmembrane region" description="Helical" evidence="4">
    <location>
        <begin position="190"/>
        <end position="210"/>
    </location>
</feature>
<feature type="domain" description="HAMP" evidence="6">
    <location>
        <begin position="212"/>
        <end position="264"/>
    </location>
</feature>
<evidence type="ECO:0000256" key="1">
    <source>
        <dbReference type="ARBA" id="ARBA00022481"/>
    </source>
</evidence>
<evidence type="ECO:0000259" key="5">
    <source>
        <dbReference type="PROSITE" id="PS50111"/>
    </source>
</evidence>
<evidence type="ECO:0000256" key="4">
    <source>
        <dbReference type="SAM" id="Phobius"/>
    </source>
</evidence>
<dbReference type="Proteomes" id="UP000677898">
    <property type="component" value="Plasmid pLLRS-1"/>
</dbReference>
<dbReference type="PRINTS" id="PR00260">
    <property type="entry name" value="CHEMTRNSDUCR"/>
</dbReference>
<reference evidence="7 8" key="1">
    <citation type="journal article" date="2021" name="Phytopathology">
        <title>Complete genome sequence of Ralstonia syzygii subsp. indonesiensis strain LLRS-1, isolated from wilted tobacco in China.</title>
        <authorList>
            <person name="Lu C.H."/>
            <person name="Li J.Y."/>
            <person name="Mi M.G."/>
            <person name="Lin Z.L."/>
            <person name="Jiang N."/>
            <person name="Gai X."/>
            <person name="Ma J.H."/>
            <person name="Lei L.P."/>
            <person name="Xia Z.Y."/>
        </authorList>
    </citation>
    <scope>NUCLEOTIDE SEQUENCE [LARGE SCALE GENOMIC DNA]</scope>
    <source>
        <strain evidence="7 8">LLRS-1</strain>
    </source>
</reference>
<dbReference type="InterPro" id="IPR003660">
    <property type="entry name" value="HAMP_dom"/>
</dbReference>
<dbReference type="InterPro" id="IPR047347">
    <property type="entry name" value="YvaQ-like_sensor"/>
</dbReference>
<dbReference type="PANTHER" id="PTHR43531">
    <property type="entry name" value="PROTEIN ICFG"/>
    <property type="match status" value="1"/>
</dbReference>